<dbReference type="Proteomes" id="UP000054241">
    <property type="component" value="Unassembled WGS sequence"/>
</dbReference>
<gene>
    <name evidence="3" type="ORF">AQI88_26360</name>
</gene>
<dbReference type="InterPro" id="IPR036237">
    <property type="entry name" value="Xyl_isomerase-like_sf"/>
</dbReference>
<dbReference type="InterPro" id="IPR050312">
    <property type="entry name" value="IolE/XylAMocC-like"/>
</dbReference>
<dbReference type="OrthoDB" id="9801960at2"/>
<evidence type="ECO:0000313" key="4">
    <source>
        <dbReference type="Proteomes" id="UP000054241"/>
    </source>
</evidence>
<reference evidence="3 4" key="1">
    <citation type="submission" date="2015-10" db="EMBL/GenBank/DDBJ databases">
        <title>Draft genome sequence of Streptomyces cellostaticus DSM 40189, type strain for the species Streptomyces cellostaticus.</title>
        <authorList>
            <person name="Ruckert C."/>
            <person name="Winkler A."/>
            <person name="Kalinowski J."/>
            <person name="Kampfer P."/>
            <person name="Glaeser S."/>
        </authorList>
    </citation>
    <scope>NUCLEOTIDE SEQUENCE [LARGE SCALE GENOMIC DNA]</scope>
    <source>
        <strain evidence="3 4">DSM 40189</strain>
    </source>
</reference>
<feature type="compositionally biased region" description="Pro residues" evidence="1">
    <location>
        <begin position="277"/>
        <end position="306"/>
    </location>
</feature>
<dbReference type="PANTHER" id="PTHR12110">
    <property type="entry name" value="HYDROXYPYRUVATE ISOMERASE"/>
    <property type="match status" value="1"/>
</dbReference>
<evidence type="ECO:0000256" key="1">
    <source>
        <dbReference type="SAM" id="MobiDB-lite"/>
    </source>
</evidence>
<sequence>MTLLGVSSGVLADRTDLTGLLAYEPEVVEFYNYRRSMLPAIGRFCARHGIRPALHTPVPYDEQRPLRRFAPTGPDPDEAATALRMTEATVRCAADLGALHVVVHFPSPYPPYPAAGFDTWCRDFLDAACGLAREHGVPVLVENLSAHPLLHTAAHYRDALTGRPELGLCLDLGHAHLLGPEQGPLAYARALGPVVRSMHVYNTTTERYPEHGHEPAHAGQSAADGYLAMAEVLPALLDLTGAPAVILEHRPPAPGDPGPEQIGRWIRAVIGHRRPGHPAPNGPPLRTPGDPGRPVPTEPPCLPAHL</sequence>
<comment type="caution">
    <text evidence="3">The sequence shown here is derived from an EMBL/GenBank/DDBJ whole genome shotgun (WGS) entry which is preliminary data.</text>
</comment>
<accession>A0A101NIG4</accession>
<dbReference type="SUPFAM" id="SSF51658">
    <property type="entry name" value="Xylose isomerase-like"/>
    <property type="match status" value="1"/>
</dbReference>
<evidence type="ECO:0000259" key="2">
    <source>
        <dbReference type="Pfam" id="PF01261"/>
    </source>
</evidence>
<keyword evidence="4" id="KW-1185">Reference proteome</keyword>
<dbReference type="PANTHER" id="PTHR12110:SF53">
    <property type="entry name" value="BLR5974 PROTEIN"/>
    <property type="match status" value="1"/>
</dbReference>
<feature type="region of interest" description="Disordered" evidence="1">
    <location>
        <begin position="272"/>
        <end position="306"/>
    </location>
</feature>
<dbReference type="STRING" id="67285.AQI88_26360"/>
<evidence type="ECO:0000313" key="3">
    <source>
        <dbReference type="EMBL" id="KUM93599.1"/>
    </source>
</evidence>
<feature type="domain" description="Xylose isomerase-like TIM barrel" evidence="2">
    <location>
        <begin position="31"/>
        <end position="266"/>
    </location>
</feature>
<organism evidence="3 4">
    <name type="scientific">Streptomyces cellostaticus</name>
    <dbReference type="NCBI Taxonomy" id="67285"/>
    <lineage>
        <taxon>Bacteria</taxon>
        <taxon>Bacillati</taxon>
        <taxon>Actinomycetota</taxon>
        <taxon>Actinomycetes</taxon>
        <taxon>Kitasatosporales</taxon>
        <taxon>Streptomycetaceae</taxon>
        <taxon>Streptomyces</taxon>
    </lineage>
</organism>
<dbReference type="InterPro" id="IPR013022">
    <property type="entry name" value="Xyl_isomerase-like_TIM-brl"/>
</dbReference>
<dbReference type="RefSeq" id="WP_067003808.1">
    <property type="nucleotide sequence ID" value="NZ_BNDU01000008.1"/>
</dbReference>
<name>A0A101NIG4_9ACTN</name>
<dbReference type="Pfam" id="PF01261">
    <property type="entry name" value="AP_endonuc_2"/>
    <property type="match status" value="1"/>
</dbReference>
<dbReference type="Gene3D" id="3.20.20.150">
    <property type="entry name" value="Divalent-metal-dependent TIM barrel enzymes"/>
    <property type="match status" value="1"/>
</dbReference>
<proteinExistence type="predicted"/>
<dbReference type="EMBL" id="LMWL01000047">
    <property type="protein sequence ID" value="KUM93599.1"/>
    <property type="molecule type" value="Genomic_DNA"/>
</dbReference>
<dbReference type="AlphaFoldDB" id="A0A101NIG4"/>
<protein>
    <recommendedName>
        <fullName evidence="2">Xylose isomerase-like TIM barrel domain-containing protein</fullName>
    </recommendedName>
</protein>